<keyword evidence="7" id="KW-0391">Immunity</keyword>
<comment type="subcellular location">
    <subcellularLocation>
        <location evidence="1">Secreted</location>
    </subcellularLocation>
</comment>
<evidence type="ECO:0000313" key="10">
    <source>
        <dbReference type="Proteomes" id="UP001152795"/>
    </source>
</evidence>
<dbReference type="PANTHER" id="PTHR45828:SF9">
    <property type="entry name" value="CELL WALL INTEGRITY AND STRESS RESPONSE COMPONENT 4-LIKE-RELATED"/>
    <property type="match status" value="1"/>
</dbReference>
<proteinExistence type="inferred from homology"/>
<keyword evidence="8" id="KW-0044">Antibiotic</keyword>
<dbReference type="PROSITE" id="PS51019">
    <property type="entry name" value="REELIN"/>
    <property type="match status" value="1"/>
</dbReference>
<dbReference type="CDD" id="cd08544">
    <property type="entry name" value="Reeler"/>
    <property type="match status" value="1"/>
</dbReference>
<comment type="similarity">
    <text evidence="2">Belongs to the insect defense protein family.</text>
</comment>
<evidence type="ECO:0000256" key="2">
    <source>
        <dbReference type="ARBA" id="ARBA00008501"/>
    </source>
</evidence>
<evidence type="ECO:0000256" key="7">
    <source>
        <dbReference type="ARBA" id="ARBA00022859"/>
    </source>
</evidence>
<dbReference type="GO" id="GO:0005576">
    <property type="term" value="C:extracellular region"/>
    <property type="evidence" value="ECO:0007669"/>
    <property type="project" value="UniProtKB-SubCell"/>
</dbReference>
<keyword evidence="4" id="KW-0929">Antimicrobial</keyword>
<name>A0A6S7HJL2_PARCT</name>
<reference evidence="9" key="1">
    <citation type="submission" date="2020-04" db="EMBL/GenBank/DDBJ databases">
        <authorList>
            <person name="Alioto T."/>
            <person name="Alioto T."/>
            <person name="Gomez Garrido J."/>
        </authorList>
    </citation>
    <scope>NUCLEOTIDE SEQUENCE</scope>
    <source>
        <strain evidence="9">A484AB</strain>
    </source>
</reference>
<dbReference type="PANTHER" id="PTHR45828">
    <property type="entry name" value="CYTOCHROME B561/FERRIC REDUCTASE TRANSMEMBRANE"/>
    <property type="match status" value="1"/>
</dbReference>
<evidence type="ECO:0000256" key="6">
    <source>
        <dbReference type="ARBA" id="ARBA00022729"/>
    </source>
</evidence>
<comment type="caution">
    <text evidence="9">The sequence shown here is derived from an EMBL/GenBank/DDBJ whole genome shotgun (WGS) entry which is preliminary data.</text>
</comment>
<dbReference type="Proteomes" id="UP001152795">
    <property type="component" value="Unassembled WGS sequence"/>
</dbReference>
<keyword evidence="5" id="KW-0399">Innate immunity</keyword>
<evidence type="ECO:0000256" key="8">
    <source>
        <dbReference type="ARBA" id="ARBA00023022"/>
    </source>
</evidence>
<accession>A0A6S7HJL2</accession>
<dbReference type="InterPro" id="IPR042307">
    <property type="entry name" value="Reeler_sf"/>
</dbReference>
<protein>
    <submittedName>
        <fullName evidence="9">Uncharacterized protein</fullName>
    </submittedName>
</protein>
<sequence>MTFIITKMKILQLVILCLSGKVVFGRENGAPSDPKACDHMVPGHLDPVPIPSKDLSRTPYEVKAEIDGSYVRLSVSGLVSVAGFLIQARQTSNSPAIGEFKLESQSNNSIARYQTCGKEFPQFSSITHTNSNSKPNLTFLWRPIANRAKNINVTFYATLAQSHEIFWVKQPSNEINILDINGTPVSIASMFLPSSAVW</sequence>
<dbReference type="GO" id="GO:0045087">
    <property type="term" value="P:innate immune response"/>
    <property type="evidence" value="ECO:0007669"/>
    <property type="project" value="UniProtKB-KW"/>
</dbReference>
<dbReference type="InterPro" id="IPR051237">
    <property type="entry name" value="Ferric-chelate_Red/DefProt"/>
</dbReference>
<keyword evidence="3" id="KW-0964">Secreted</keyword>
<evidence type="ECO:0000313" key="9">
    <source>
        <dbReference type="EMBL" id="CAB4004886.1"/>
    </source>
</evidence>
<dbReference type="OrthoDB" id="6418377at2759"/>
<evidence type="ECO:0000256" key="1">
    <source>
        <dbReference type="ARBA" id="ARBA00004613"/>
    </source>
</evidence>
<dbReference type="GO" id="GO:0016020">
    <property type="term" value="C:membrane"/>
    <property type="evidence" value="ECO:0007669"/>
    <property type="project" value="TreeGrafter"/>
</dbReference>
<dbReference type="Gene3D" id="2.60.40.4060">
    <property type="entry name" value="Reeler domain"/>
    <property type="match status" value="1"/>
</dbReference>
<keyword evidence="6" id="KW-0732">Signal</keyword>
<dbReference type="AlphaFoldDB" id="A0A6S7HJL2"/>
<keyword evidence="10" id="KW-1185">Reference proteome</keyword>
<dbReference type="InterPro" id="IPR002861">
    <property type="entry name" value="Reeler_dom"/>
</dbReference>
<organism evidence="9 10">
    <name type="scientific">Paramuricea clavata</name>
    <name type="common">Red gorgonian</name>
    <name type="synonym">Violescent sea-whip</name>
    <dbReference type="NCBI Taxonomy" id="317549"/>
    <lineage>
        <taxon>Eukaryota</taxon>
        <taxon>Metazoa</taxon>
        <taxon>Cnidaria</taxon>
        <taxon>Anthozoa</taxon>
        <taxon>Octocorallia</taxon>
        <taxon>Malacalcyonacea</taxon>
        <taxon>Plexauridae</taxon>
        <taxon>Paramuricea</taxon>
    </lineage>
</organism>
<evidence type="ECO:0000256" key="3">
    <source>
        <dbReference type="ARBA" id="ARBA00022525"/>
    </source>
</evidence>
<dbReference type="Pfam" id="PF02014">
    <property type="entry name" value="Reeler"/>
    <property type="match status" value="1"/>
</dbReference>
<evidence type="ECO:0000256" key="5">
    <source>
        <dbReference type="ARBA" id="ARBA00022588"/>
    </source>
</evidence>
<dbReference type="EMBL" id="CACRXK020005035">
    <property type="protein sequence ID" value="CAB4004886.1"/>
    <property type="molecule type" value="Genomic_DNA"/>
</dbReference>
<dbReference type="GO" id="GO:0042742">
    <property type="term" value="P:defense response to bacterium"/>
    <property type="evidence" value="ECO:0007669"/>
    <property type="project" value="UniProtKB-KW"/>
</dbReference>
<gene>
    <name evidence="9" type="ORF">PACLA_8A062194</name>
</gene>
<evidence type="ECO:0000256" key="4">
    <source>
        <dbReference type="ARBA" id="ARBA00022529"/>
    </source>
</evidence>